<organism evidence="1 2">
    <name type="scientific">Gossypium arboreum</name>
    <name type="common">Tree cotton</name>
    <name type="synonym">Gossypium nanking</name>
    <dbReference type="NCBI Taxonomy" id="29729"/>
    <lineage>
        <taxon>Eukaryota</taxon>
        <taxon>Viridiplantae</taxon>
        <taxon>Streptophyta</taxon>
        <taxon>Embryophyta</taxon>
        <taxon>Tracheophyta</taxon>
        <taxon>Spermatophyta</taxon>
        <taxon>Magnoliopsida</taxon>
        <taxon>eudicotyledons</taxon>
        <taxon>Gunneridae</taxon>
        <taxon>Pentapetalae</taxon>
        <taxon>rosids</taxon>
        <taxon>malvids</taxon>
        <taxon>Malvales</taxon>
        <taxon>Malvaceae</taxon>
        <taxon>Malvoideae</taxon>
        <taxon>Gossypium</taxon>
    </lineage>
</organism>
<keyword evidence="2" id="KW-1185">Reference proteome</keyword>
<sequence>MDSGNSGSVQSPSGGSEEFNSGANSISAFFNNNPSSHIGHAPLGNQQSPPLLQQQHQSPSSSSVLFDPLSNYFDHPLSSVTNPNSQLNLDVVWSRNPRSEPNCSDLVGGFMASSSPPPTQQLFTNLQAQSRATFPSIQIPQGPESGTKGSGTSGQPNNNNIVRNSKKRSRASRRAPTTVLTTDTTNFRAMVQEFTGIPAPPFTPSPFPRTRLDLFGTTSSPNYLLRPFAQKLNYPPPLFTSSSMVDAIASTPSTNSTSSTTSVNYQLPSELGLLKQPQNPLNINMQQNPILNFVSLLQAPPKYPLSNSTDIPSNVSPLKMGAFEGFGLSQGHVNPNLSGVQNMVSSSDGSLPRNENSANPPCWGEAAGSREHDQSLLRSINGRYNNSNTPGLTNGKANNLSVSSSDFHVDKGPENVATRSDGMVESWICSSD</sequence>
<dbReference type="PANTHER" id="PTHR33179">
    <property type="entry name" value="VQ MOTIF-CONTAINING PROTEIN"/>
    <property type="match status" value="1"/>
</dbReference>
<reference evidence="2" key="1">
    <citation type="submission" date="2014-09" db="EMBL/GenBank/DDBJ databases">
        <authorList>
            <person name="Mudge J."/>
            <person name="Ramaraj T."/>
            <person name="Lindquist I.E."/>
            <person name="Bharti A.K."/>
            <person name="Sundararajan A."/>
            <person name="Cameron C.T."/>
            <person name="Woodward J.E."/>
            <person name="May G.D."/>
            <person name="Brubaker C."/>
            <person name="Broadhvest J."/>
            <person name="Wilkins T.A."/>
        </authorList>
    </citation>
    <scope>NUCLEOTIDE SEQUENCE</scope>
    <source>
        <strain evidence="2">cv. AKA8401</strain>
    </source>
</reference>
<evidence type="ECO:0000313" key="2">
    <source>
        <dbReference type="Proteomes" id="UP000032142"/>
    </source>
</evidence>
<protein>
    <submittedName>
        <fullName evidence="1">Uncharacterized protein</fullName>
    </submittedName>
</protein>
<evidence type="ECO:0000313" key="1">
    <source>
        <dbReference type="EMBL" id="KHG09872.1"/>
    </source>
</evidence>
<dbReference type="AlphaFoldDB" id="A0A0B0NB50"/>
<accession>A0A0B0NB50</accession>
<dbReference type="Pfam" id="PF05678">
    <property type="entry name" value="VQ"/>
    <property type="match status" value="1"/>
</dbReference>
<dbReference type="PANTHER" id="PTHR33179:SF4">
    <property type="entry name" value="VQ MOTIF-CONTAINING PROTEIN"/>
    <property type="match status" value="1"/>
</dbReference>
<dbReference type="OMA" id="FQTHVFD"/>
<dbReference type="KEGG" id="gab:108478303"/>
<gene>
    <name evidence="1" type="ORF">F383_13125</name>
</gene>
<proteinExistence type="predicted"/>
<name>A0A0B0NB50_GOSAR</name>
<dbReference type="InterPro" id="IPR008889">
    <property type="entry name" value="VQ"/>
</dbReference>
<dbReference type="OrthoDB" id="780193at2759"/>
<dbReference type="Proteomes" id="UP000032142">
    <property type="component" value="Unassembled WGS sequence"/>
</dbReference>
<dbReference type="InterPro" id="IPR039609">
    <property type="entry name" value="VQ_15/22"/>
</dbReference>
<dbReference type="EMBL" id="KN392477">
    <property type="protein sequence ID" value="KHG09872.1"/>
    <property type="molecule type" value="Genomic_DNA"/>
</dbReference>